<dbReference type="Proteomes" id="UP000001052">
    <property type="component" value="Chromosome"/>
</dbReference>
<dbReference type="KEGG" id="drt:Dret_2456"/>
<dbReference type="NCBIfam" id="NF037995">
    <property type="entry name" value="TRAP_S1"/>
    <property type="match status" value="1"/>
</dbReference>
<evidence type="ECO:0000313" key="4">
    <source>
        <dbReference type="Proteomes" id="UP000001052"/>
    </source>
</evidence>
<dbReference type="HOGENOM" id="CLU_036176_2_1_7"/>
<name>C8X5P1_DESRD</name>
<dbReference type="Gene3D" id="3.40.190.170">
    <property type="entry name" value="Bacterial extracellular solute-binding protein, family 7"/>
    <property type="match status" value="1"/>
</dbReference>
<dbReference type="PANTHER" id="PTHR33376">
    <property type="match status" value="1"/>
</dbReference>
<dbReference type="EMBL" id="CP001734">
    <property type="protein sequence ID" value="ACV69738.1"/>
    <property type="molecule type" value="Genomic_DNA"/>
</dbReference>
<dbReference type="RefSeq" id="WP_015752872.1">
    <property type="nucleotide sequence ID" value="NC_013223.1"/>
</dbReference>
<keyword evidence="1 2" id="KW-0732">Signal</keyword>
<dbReference type="AlphaFoldDB" id="C8X5P1"/>
<dbReference type="InterPro" id="IPR038404">
    <property type="entry name" value="TRAP_DctP_sf"/>
</dbReference>
<dbReference type="STRING" id="485915.Dret_2456"/>
<feature type="chain" id="PRO_5002993848" evidence="2">
    <location>
        <begin position="21"/>
        <end position="337"/>
    </location>
</feature>
<dbReference type="PANTHER" id="PTHR33376:SF15">
    <property type="entry name" value="BLL6794 PROTEIN"/>
    <property type="match status" value="1"/>
</dbReference>
<gene>
    <name evidence="3" type="ordered locus">Dret_2456</name>
</gene>
<keyword evidence="4" id="KW-1185">Reference proteome</keyword>
<organism evidence="3 4">
    <name type="scientific">Desulfohalobium retbaense (strain ATCC 49708 / DSM 5692 / JCM 16813 / HR100)</name>
    <dbReference type="NCBI Taxonomy" id="485915"/>
    <lineage>
        <taxon>Bacteria</taxon>
        <taxon>Pseudomonadati</taxon>
        <taxon>Thermodesulfobacteriota</taxon>
        <taxon>Desulfovibrionia</taxon>
        <taxon>Desulfovibrionales</taxon>
        <taxon>Desulfohalobiaceae</taxon>
        <taxon>Desulfohalobium</taxon>
    </lineage>
</organism>
<dbReference type="eggNOG" id="COG1638">
    <property type="taxonomic scope" value="Bacteria"/>
</dbReference>
<reference evidence="3 4" key="2">
    <citation type="journal article" date="2010" name="Stand. Genomic Sci.">
        <title>Complete genome sequence of Desulfohalobium retbaense type strain (HR(100)).</title>
        <authorList>
            <person name="Spring S."/>
            <person name="Nolan M."/>
            <person name="Lapidus A."/>
            <person name="Glavina Del Rio T."/>
            <person name="Copeland A."/>
            <person name="Tice H."/>
            <person name="Cheng J.F."/>
            <person name="Lucas S."/>
            <person name="Land M."/>
            <person name="Chen F."/>
            <person name="Bruce D."/>
            <person name="Goodwin L."/>
            <person name="Pitluck S."/>
            <person name="Ivanova N."/>
            <person name="Mavromatis K."/>
            <person name="Mikhailova N."/>
            <person name="Pati A."/>
            <person name="Chen A."/>
            <person name="Palaniappan K."/>
            <person name="Hauser L."/>
            <person name="Chang Y.J."/>
            <person name="Jeffries C.D."/>
            <person name="Munk C."/>
            <person name="Kiss H."/>
            <person name="Chain P."/>
            <person name="Han C."/>
            <person name="Brettin T."/>
            <person name="Detter J.C."/>
            <person name="Schuler E."/>
            <person name="Goker M."/>
            <person name="Rohde M."/>
            <person name="Bristow J."/>
            <person name="Eisen J.A."/>
            <person name="Markowitz V."/>
            <person name="Hugenholtz P."/>
            <person name="Kyrpides N.C."/>
            <person name="Klenk H.P."/>
        </authorList>
    </citation>
    <scope>NUCLEOTIDE SEQUENCE [LARGE SCALE GENOMIC DNA]</scope>
    <source>
        <strain evidence="3 4">DSM 5692</strain>
    </source>
</reference>
<dbReference type="OrthoDB" id="8912194at2"/>
<evidence type="ECO:0000256" key="1">
    <source>
        <dbReference type="ARBA" id="ARBA00022729"/>
    </source>
</evidence>
<feature type="signal peptide" evidence="2">
    <location>
        <begin position="1"/>
        <end position="20"/>
    </location>
</feature>
<dbReference type="InterPro" id="IPR018389">
    <property type="entry name" value="DctP_fam"/>
</dbReference>
<evidence type="ECO:0000256" key="2">
    <source>
        <dbReference type="SAM" id="SignalP"/>
    </source>
</evidence>
<reference evidence="4" key="1">
    <citation type="submission" date="2009-09" db="EMBL/GenBank/DDBJ databases">
        <title>The complete chromosome of Desulfohalobium retbaense DSM 5692.</title>
        <authorList>
            <consortium name="US DOE Joint Genome Institute (JGI-PGF)"/>
            <person name="Lucas S."/>
            <person name="Copeland A."/>
            <person name="Lapidus A."/>
            <person name="Glavina del Rio T."/>
            <person name="Dalin E."/>
            <person name="Tice H."/>
            <person name="Bruce D."/>
            <person name="Goodwin L."/>
            <person name="Pitluck S."/>
            <person name="Kyrpides N."/>
            <person name="Mavromatis K."/>
            <person name="Ivanova N."/>
            <person name="Mikhailova N."/>
            <person name="Munk A.C."/>
            <person name="Brettin T."/>
            <person name="Detter J.C."/>
            <person name="Han C."/>
            <person name="Tapia R."/>
            <person name="Larimer F."/>
            <person name="Land M."/>
            <person name="Hauser L."/>
            <person name="Markowitz V."/>
            <person name="Cheng J.-F."/>
            <person name="Hugenholtz P."/>
            <person name="Woyke T."/>
            <person name="Wu D."/>
            <person name="Spring S."/>
            <person name="Klenk H.-P."/>
            <person name="Eisen J.A."/>
        </authorList>
    </citation>
    <scope>NUCLEOTIDE SEQUENCE [LARGE SCALE GENOMIC DNA]</scope>
    <source>
        <strain evidence="4">DSM 5692</strain>
    </source>
</reference>
<protein>
    <submittedName>
        <fullName evidence="3">Extracellular solute-binding protein</fullName>
    </submittedName>
</protein>
<dbReference type="GO" id="GO:0055085">
    <property type="term" value="P:transmembrane transport"/>
    <property type="evidence" value="ECO:0007669"/>
    <property type="project" value="InterPro"/>
</dbReference>
<accession>C8X5P1</accession>
<evidence type="ECO:0000313" key="3">
    <source>
        <dbReference type="EMBL" id="ACV69738.1"/>
    </source>
</evidence>
<sequence>MQRRIALSLMLLMVFLGTTAVSTSATTLTYANFPPAPTFPCVQMERWADEVEKRTDGALTIETFPGGTLLGAKQIWRGVQYGQADIGCISLAYQPGLFPLMSVMELPLGLPSAETASTLMWDLFTSYSPEEFDKVKVLTMFTSAPSNIMSKKPLPDLASLQGVELRGSGTASRILEALGATPVSMPMPDTPQALQKGVVQGLFSSLEVLKDLNFAAYCQHVTRTDLQVYPFAVIMNKRVWEDLPESTKKILNELGPEQAAWTGRYMDNHVQKALAWAQKEHGLTTHALSATALEAVQPKLDKLIEEWVQDASAKGLPAKAVLRDISARLDKAEAKGE</sequence>
<dbReference type="CDD" id="cd13665">
    <property type="entry name" value="PBP2_TRAP_Dctp3_4"/>
    <property type="match status" value="1"/>
</dbReference>
<dbReference type="Pfam" id="PF03480">
    <property type="entry name" value="DctP"/>
    <property type="match status" value="1"/>
</dbReference>
<proteinExistence type="predicted"/>